<sequence>MASKERAIITSRYTGKPEKEELVYDLIRSIRLKDGQISVIVQSDLSVSIVANKNLSVDEINEIVCVQYRAIQDEIARVRRKGLKEE</sequence>
<protein>
    <submittedName>
        <fullName evidence="1">Uncharacterized protein</fullName>
    </submittedName>
</protein>
<dbReference type="Proteomes" id="UP000294743">
    <property type="component" value="Unassembled WGS sequence"/>
</dbReference>
<evidence type="ECO:0000313" key="1">
    <source>
        <dbReference type="EMBL" id="TDW20198.1"/>
    </source>
</evidence>
<reference evidence="1 2" key="1">
    <citation type="submission" date="2019-03" db="EMBL/GenBank/DDBJ databases">
        <title>Genomic Encyclopedia of Type Strains, Phase IV (KMG-IV): sequencing the most valuable type-strain genomes for metagenomic binning, comparative biology and taxonomic classification.</title>
        <authorList>
            <person name="Goeker M."/>
        </authorList>
    </citation>
    <scope>NUCLEOTIDE SEQUENCE [LARGE SCALE GENOMIC DNA]</scope>
    <source>
        <strain evidence="1 2">DSM 28867</strain>
    </source>
</reference>
<dbReference type="AlphaFoldDB" id="A0A4R7ZTW5"/>
<dbReference type="EMBL" id="SODD01000014">
    <property type="protein sequence ID" value="TDW20198.1"/>
    <property type="molecule type" value="Genomic_DNA"/>
</dbReference>
<keyword evidence="2" id="KW-1185">Reference proteome</keyword>
<comment type="caution">
    <text evidence="1">The sequence shown here is derived from an EMBL/GenBank/DDBJ whole genome shotgun (WGS) entry which is preliminary data.</text>
</comment>
<gene>
    <name evidence="1" type="ORF">EDD63_11428</name>
</gene>
<evidence type="ECO:0000313" key="2">
    <source>
        <dbReference type="Proteomes" id="UP000294743"/>
    </source>
</evidence>
<organism evidence="1 2">
    <name type="scientific">Breznakia blatticola</name>
    <dbReference type="NCBI Taxonomy" id="1754012"/>
    <lineage>
        <taxon>Bacteria</taxon>
        <taxon>Bacillati</taxon>
        <taxon>Bacillota</taxon>
        <taxon>Erysipelotrichia</taxon>
        <taxon>Erysipelotrichales</taxon>
        <taxon>Erysipelotrichaceae</taxon>
        <taxon>Breznakia</taxon>
    </lineage>
</organism>
<dbReference type="OrthoDB" id="9842223at2"/>
<name>A0A4R7ZTW5_9FIRM</name>
<dbReference type="RefSeq" id="WP_134169304.1">
    <property type="nucleotide sequence ID" value="NZ_SODD01000014.1"/>
</dbReference>
<proteinExistence type="predicted"/>
<accession>A0A4R7ZTW5</accession>